<dbReference type="Pfam" id="PF12957">
    <property type="entry name" value="DUF3846"/>
    <property type="match status" value="1"/>
</dbReference>
<sequence>MEIPNTLEGQQRAVDGLIQYIRNEDDTVIVINEESKINGIEDNRRIDGDVLVGPVFIAGDTGESICSLTDEQIQKYVEKFAEPEEIPPDLGMKVSVDFYCDSFFFFIRQFPHLVS</sequence>
<organism evidence="2 3">
    <name type="scientific">Wansuia hejianensis</name>
    <dbReference type="NCBI Taxonomy" id="2763667"/>
    <lineage>
        <taxon>Bacteria</taxon>
        <taxon>Bacillati</taxon>
        <taxon>Bacillota</taxon>
        <taxon>Clostridia</taxon>
        <taxon>Lachnospirales</taxon>
        <taxon>Lachnospiraceae</taxon>
        <taxon>Wansuia</taxon>
    </lineage>
</organism>
<protein>
    <submittedName>
        <fullName evidence="2">DUF3846 domain-containing protein</fullName>
    </submittedName>
</protein>
<gene>
    <name evidence="2" type="ORF">H9Q79_03585</name>
</gene>
<name>A0A7G9GEZ8_9FIRM</name>
<dbReference type="EMBL" id="CP060635">
    <property type="protein sequence ID" value="QNM09380.1"/>
    <property type="molecule type" value="Genomic_DNA"/>
</dbReference>
<accession>A0A7G9GEZ8</accession>
<keyword evidence="3" id="KW-1185">Reference proteome</keyword>
<reference evidence="2 3" key="1">
    <citation type="submission" date="2020-08" db="EMBL/GenBank/DDBJ databases">
        <authorList>
            <person name="Liu C."/>
            <person name="Sun Q."/>
        </authorList>
    </citation>
    <scope>NUCLEOTIDE SEQUENCE [LARGE SCALE GENOMIC DNA]</scope>
    <source>
        <strain evidence="2 3">NSJ-29</strain>
    </source>
</reference>
<dbReference type="KEGG" id="whj:H9Q79_03585"/>
<proteinExistence type="predicted"/>
<dbReference type="RefSeq" id="WP_118645875.1">
    <property type="nucleotide sequence ID" value="NZ_CP060635.1"/>
</dbReference>
<dbReference type="Proteomes" id="UP000515860">
    <property type="component" value="Chromosome"/>
</dbReference>
<feature type="domain" description="DUF3846" evidence="1">
    <location>
        <begin position="2"/>
        <end position="80"/>
    </location>
</feature>
<evidence type="ECO:0000259" key="1">
    <source>
        <dbReference type="Pfam" id="PF12957"/>
    </source>
</evidence>
<evidence type="ECO:0000313" key="2">
    <source>
        <dbReference type="EMBL" id="QNM09380.1"/>
    </source>
</evidence>
<dbReference type="AlphaFoldDB" id="A0A7G9GEZ8"/>
<evidence type="ECO:0000313" key="3">
    <source>
        <dbReference type="Proteomes" id="UP000515860"/>
    </source>
</evidence>
<dbReference type="InterPro" id="IPR024559">
    <property type="entry name" value="DUF3846"/>
</dbReference>